<dbReference type="Gene3D" id="1.10.10.10">
    <property type="entry name" value="Winged helix-like DNA-binding domain superfamily/Winged helix DNA-binding domain"/>
    <property type="match status" value="1"/>
</dbReference>
<evidence type="ECO:0000313" key="2">
    <source>
        <dbReference type="Proteomes" id="UP000030647"/>
    </source>
</evidence>
<dbReference type="SUPFAM" id="SSF46785">
    <property type="entry name" value="Winged helix' DNA-binding domain"/>
    <property type="match status" value="1"/>
</dbReference>
<dbReference type="AlphaFoldDB" id="U4TV16"/>
<name>U4TV16_9LACO</name>
<accession>U4TV16</accession>
<dbReference type="InterPro" id="IPR036388">
    <property type="entry name" value="WH-like_DNA-bd_sf"/>
</dbReference>
<dbReference type="STRING" id="1231336.L248_2399"/>
<sequence>METLLDIKTSQATKYLRQMAEQGVLTKVGAGPATRYRLTEKAQ</sequence>
<dbReference type="Proteomes" id="UP000030647">
    <property type="component" value="Unassembled WGS sequence"/>
</dbReference>
<organism evidence="1 2">
    <name type="scientific">Schleiferilactobacillus shenzhenensis LY-73</name>
    <dbReference type="NCBI Taxonomy" id="1231336"/>
    <lineage>
        <taxon>Bacteria</taxon>
        <taxon>Bacillati</taxon>
        <taxon>Bacillota</taxon>
        <taxon>Bacilli</taxon>
        <taxon>Lactobacillales</taxon>
        <taxon>Lactobacillaceae</taxon>
        <taxon>Schleiferilactobacillus</taxon>
    </lineage>
</organism>
<dbReference type="HOGENOM" id="CLU_3235389_0_0_9"/>
<dbReference type="EMBL" id="KI271585">
    <property type="protein sequence ID" value="ERL65713.1"/>
    <property type="molecule type" value="Genomic_DNA"/>
</dbReference>
<keyword evidence="2" id="KW-1185">Reference proteome</keyword>
<protein>
    <recommendedName>
        <fullName evidence="3">ArnR1-like winged helix-turn-helix domain-containing protein</fullName>
    </recommendedName>
</protein>
<evidence type="ECO:0000313" key="1">
    <source>
        <dbReference type="EMBL" id="ERL65713.1"/>
    </source>
</evidence>
<evidence type="ECO:0008006" key="3">
    <source>
        <dbReference type="Google" id="ProtNLM"/>
    </source>
</evidence>
<reference evidence="2" key="1">
    <citation type="journal article" date="2013" name="Genome Announc.">
        <title>Whole-Genome Sequencing of Lactobacillus shenzhenensis Strain LY-73T.</title>
        <authorList>
            <person name="Lin Z."/>
            <person name="Liu Z."/>
            <person name="Yang R."/>
            <person name="Zou Y."/>
            <person name="Wan D."/>
            <person name="Chen J."/>
            <person name="Guo M."/>
            <person name="Zhao J."/>
            <person name="Fang C."/>
            <person name="Yang R."/>
            <person name="Liu F."/>
        </authorList>
    </citation>
    <scope>NUCLEOTIDE SEQUENCE [LARGE SCALE GENOMIC DNA]</scope>
    <source>
        <strain evidence="2">LY-73</strain>
    </source>
</reference>
<dbReference type="InterPro" id="IPR036390">
    <property type="entry name" value="WH_DNA-bd_sf"/>
</dbReference>
<gene>
    <name evidence="1" type="ORF">L248_2399</name>
</gene>
<proteinExistence type="predicted"/>